<proteinExistence type="predicted"/>
<dbReference type="KEGG" id="ddo:I597_2405"/>
<evidence type="ECO:0000313" key="1">
    <source>
        <dbReference type="EMBL" id="KGO05503.1"/>
    </source>
</evidence>
<gene>
    <name evidence="1" type="ORF">NV36_00670</name>
</gene>
<dbReference type="AlphaFoldDB" id="A0A0A2GSN0"/>
<reference evidence="1 2" key="1">
    <citation type="submission" date="2014-10" db="EMBL/GenBank/DDBJ databases">
        <title>Draft genome sequence of the proteorhodopsin-containing marine bacterium Dokdonia donghaensis.</title>
        <authorList>
            <person name="Gomez-Consarnau L."/>
            <person name="Gonzalez J.M."/>
            <person name="Riedel T."/>
            <person name="Jaenicke S."/>
            <person name="Wagner-Doebler I."/>
            <person name="Fuhrman J.A."/>
        </authorList>
    </citation>
    <scope>NUCLEOTIDE SEQUENCE [LARGE SCALE GENOMIC DNA]</scope>
    <source>
        <strain evidence="1 2">DSW-1</strain>
    </source>
</reference>
<dbReference type="PATRIC" id="fig|1300343.5.peg.2428"/>
<comment type="caution">
    <text evidence="1">The sequence shown here is derived from an EMBL/GenBank/DDBJ whole genome shotgun (WGS) entry which is preliminary data.</text>
</comment>
<sequence length="189" mass="22109">MINDEDERFNSELDEWRKLPVFKQALVILHLVEHIIEGIHLDDPHPSTHYKLRLYERYTRQMMENALLIPSEIATADSTDLYDHKMENATIIRKAAKEIIADSKGLQASGYKEAEYLELLYDAVEEFRPLFAEWVQSFSTKNFIIDRWGLFNPPGVSYDDPVDTMSFDSKSFLRDLEDDWDDGDDDDLI</sequence>
<dbReference type="RefSeq" id="WP_021778764.1">
    <property type="nucleotide sequence ID" value="NZ_CP015125.1"/>
</dbReference>
<dbReference type="Proteomes" id="UP000030140">
    <property type="component" value="Unassembled WGS sequence"/>
</dbReference>
<dbReference type="OrthoDB" id="893100at2"/>
<organism evidence="1 2">
    <name type="scientific">Dokdonia donghaensis DSW-1</name>
    <dbReference type="NCBI Taxonomy" id="1300343"/>
    <lineage>
        <taxon>Bacteria</taxon>
        <taxon>Pseudomonadati</taxon>
        <taxon>Bacteroidota</taxon>
        <taxon>Flavobacteriia</taxon>
        <taxon>Flavobacteriales</taxon>
        <taxon>Flavobacteriaceae</taxon>
        <taxon>Dokdonia</taxon>
    </lineage>
</organism>
<accession>A0A0A2GSN0</accession>
<dbReference type="EMBL" id="JSAQ01000001">
    <property type="protein sequence ID" value="KGO05503.1"/>
    <property type="molecule type" value="Genomic_DNA"/>
</dbReference>
<keyword evidence="2" id="KW-1185">Reference proteome</keyword>
<evidence type="ECO:0000313" key="2">
    <source>
        <dbReference type="Proteomes" id="UP000030140"/>
    </source>
</evidence>
<name>A0A0A2GSN0_9FLAO</name>
<protein>
    <submittedName>
        <fullName evidence="1">Uncharacterized protein</fullName>
    </submittedName>
</protein>